<dbReference type="InterPro" id="IPR006689">
    <property type="entry name" value="Small_GTPase_ARF/SAR"/>
</dbReference>
<dbReference type="SUPFAM" id="SSF52540">
    <property type="entry name" value="P-loop containing nucleoside triphosphate hydrolases"/>
    <property type="match status" value="1"/>
</dbReference>
<feature type="non-terminal residue" evidence="4">
    <location>
        <position position="137"/>
    </location>
</feature>
<proteinExistence type="predicted"/>
<dbReference type="GO" id="GO:0003924">
    <property type="term" value="F:GTPase activity"/>
    <property type="evidence" value="ECO:0007669"/>
    <property type="project" value="InterPro"/>
</dbReference>
<evidence type="ECO:0000313" key="4">
    <source>
        <dbReference type="EMBL" id="GMS94576.1"/>
    </source>
</evidence>
<evidence type="ECO:0000256" key="2">
    <source>
        <dbReference type="ARBA" id="ARBA00023134"/>
    </source>
</evidence>
<sequence>GFNREEIEHKNMKFTIWDIHMPAPEIGLSRRENGETRILDMWKPYFEATQALIYVVDSSESEYMDRARDELLAMLCDPIVAGRKLLVFANEKNAETSLTTTQLIERLDLKSVKGRKWHIHRCNAKTGESLRVGLDWF</sequence>
<name>A0AAV5TJV7_9BILA</name>
<accession>A0AAV5TJV7</accession>
<dbReference type="AlphaFoldDB" id="A0AAV5TJV7"/>
<feature type="non-terminal residue" evidence="4">
    <location>
        <position position="1"/>
    </location>
</feature>
<dbReference type="Pfam" id="PF00025">
    <property type="entry name" value="Arf"/>
    <property type="match status" value="1"/>
</dbReference>
<dbReference type="Gene3D" id="3.40.50.300">
    <property type="entry name" value="P-loop containing nucleotide triphosphate hydrolases"/>
    <property type="match status" value="1"/>
</dbReference>
<dbReference type="EMBL" id="BTSX01000004">
    <property type="protein sequence ID" value="GMS94576.1"/>
    <property type="molecule type" value="Genomic_DNA"/>
</dbReference>
<organism evidence="4 5">
    <name type="scientific">Pristionchus entomophagus</name>
    <dbReference type="NCBI Taxonomy" id="358040"/>
    <lineage>
        <taxon>Eukaryota</taxon>
        <taxon>Metazoa</taxon>
        <taxon>Ecdysozoa</taxon>
        <taxon>Nematoda</taxon>
        <taxon>Chromadorea</taxon>
        <taxon>Rhabditida</taxon>
        <taxon>Rhabditina</taxon>
        <taxon>Diplogasteromorpha</taxon>
        <taxon>Diplogasteroidea</taxon>
        <taxon>Neodiplogasteridae</taxon>
        <taxon>Pristionchus</taxon>
    </lineage>
</organism>
<comment type="caution">
    <text evidence="4">The sequence shown here is derived from an EMBL/GenBank/DDBJ whole genome shotgun (WGS) entry which is preliminary data.</text>
</comment>
<gene>
    <name evidence="4" type="ORF">PENTCL1PPCAC_16751</name>
</gene>
<protein>
    <recommendedName>
        <fullName evidence="6">ADP ribosylation factor</fullName>
    </recommendedName>
</protein>
<dbReference type="SMART" id="SM00177">
    <property type="entry name" value="ARF"/>
    <property type="match status" value="1"/>
</dbReference>
<dbReference type="Proteomes" id="UP001432027">
    <property type="component" value="Unassembled WGS sequence"/>
</dbReference>
<evidence type="ECO:0008006" key="6">
    <source>
        <dbReference type="Google" id="ProtNLM"/>
    </source>
</evidence>
<evidence type="ECO:0000256" key="3">
    <source>
        <dbReference type="PIRSR" id="PIRSR606689-1"/>
    </source>
</evidence>
<keyword evidence="5" id="KW-1185">Reference proteome</keyword>
<evidence type="ECO:0000256" key="1">
    <source>
        <dbReference type="ARBA" id="ARBA00022741"/>
    </source>
</evidence>
<dbReference type="PANTHER" id="PTHR11711">
    <property type="entry name" value="ADP RIBOSYLATION FACTOR-RELATED"/>
    <property type="match status" value="1"/>
</dbReference>
<keyword evidence="1 3" id="KW-0547">Nucleotide-binding</keyword>
<dbReference type="InterPro" id="IPR024156">
    <property type="entry name" value="Small_GTPase_ARF"/>
</dbReference>
<dbReference type="PROSITE" id="PS51417">
    <property type="entry name" value="ARF"/>
    <property type="match status" value="1"/>
</dbReference>
<dbReference type="InterPro" id="IPR027417">
    <property type="entry name" value="P-loop_NTPase"/>
</dbReference>
<feature type="binding site" evidence="3">
    <location>
        <position position="34"/>
    </location>
    <ligand>
        <name>GTP</name>
        <dbReference type="ChEBI" id="CHEBI:37565"/>
    </ligand>
</feature>
<evidence type="ECO:0000313" key="5">
    <source>
        <dbReference type="Proteomes" id="UP001432027"/>
    </source>
</evidence>
<keyword evidence="2 3" id="KW-0342">GTP-binding</keyword>
<dbReference type="GO" id="GO:0005525">
    <property type="term" value="F:GTP binding"/>
    <property type="evidence" value="ECO:0007669"/>
    <property type="project" value="UniProtKB-KW"/>
</dbReference>
<reference evidence="4" key="1">
    <citation type="submission" date="2023-10" db="EMBL/GenBank/DDBJ databases">
        <title>Genome assembly of Pristionchus species.</title>
        <authorList>
            <person name="Yoshida K."/>
            <person name="Sommer R.J."/>
        </authorList>
    </citation>
    <scope>NUCLEOTIDE SEQUENCE</scope>
    <source>
        <strain evidence="4">RS0144</strain>
    </source>
</reference>